<gene>
    <name evidence="3" type="ORF">GCM10009092_02250</name>
</gene>
<reference evidence="3 4" key="1">
    <citation type="journal article" date="2019" name="Int. J. Syst. Evol. Microbiol.">
        <title>The Global Catalogue of Microorganisms (GCM) 10K type strain sequencing project: providing services to taxonomists for standard genome sequencing and annotation.</title>
        <authorList>
            <consortium name="The Broad Institute Genomics Platform"/>
            <consortium name="The Broad Institute Genome Sequencing Center for Infectious Disease"/>
            <person name="Wu L."/>
            <person name="Ma J."/>
        </authorList>
    </citation>
    <scope>NUCLEOTIDE SEQUENCE [LARGE SCALE GENOMIC DNA]</scope>
    <source>
        <strain evidence="3 4">JCM 13378</strain>
    </source>
</reference>
<dbReference type="PANTHER" id="PTHR47234:SF3">
    <property type="entry name" value="SECRETIN_TONB SHORT N-TERMINAL DOMAIN-CONTAINING PROTEIN"/>
    <property type="match status" value="1"/>
</dbReference>
<keyword evidence="1" id="KW-0998">Cell outer membrane</keyword>
<protein>
    <recommendedName>
        <fullName evidence="2">TonB-dependent receptor plug domain-containing protein</fullName>
    </recommendedName>
</protein>
<keyword evidence="1" id="KW-0813">Transport</keyword>
<dbReference type="SUPFAM" id="SSF56935">
    <property type="entry name" value="Porins"/>
    <property type="match status" value="1"/>
</dbReference>
<organism evidence="3 4">
    <name type="scientific">Bowmanella denitrificans</name>
    <dbReference type="NCBI Taxonomy" id="366582"/>
    <lineage>
        <taxon>Bacteria</taxon>
        <taxon>Pseudomonadati</taxon>
        <taxon>Pseudomonadota</taxon>
        <taxon>Gammaproteobacteria</taxon>
        <taxon>Alteromonadales</taxon>
        <taxon>Alteromonadaceae</taxon>
        <taxon>Bowmanella</taxon>
    </lineage>
</organism>
<dbReference type="PROSITE" id="PS52016">
    <property type="entry name" value="TONB_DEPENDENT_REC_3"/>
    <property type="match status" value="1"/>
</dbReference>
<dbReference type="InterPro" id="IPR039426">
    <property type="entry name" value="TonB-dep_rcpt-like"/>
</dbReference>
<dbReference type="PANTHER" id="PTHR47234">
    <property type="match status" value="1"/>
</dbReference>
<keyword evidence="1" id="KW-0812">Transmembrane</keyword>
<dbReference type="EMBL" id="BAAAEI010000001">
    <property type="protein sequence ID" value="GAA0341273.1"/>
    <property type="molecule type" value="Genomic_DNA"/>
</dbReference>
<proteinExistence type="inferred from homology"/>
<dbReference type="Gene3D" id="2.170.130.10">
    <property type="entry name" value="TonB-dependent receptor, plug domain"/>
    <property type="match status" value="1"/>
</dbReference>
<dbReference type="Proteomes" id="UP001501757">
    <property type="component" value="Unassembled WGS sequence"/>
</dbReference>
<keyword evidence="1" id="KW-0472">Membrane</keyword>
<dbReference type="Gene3D" id="3.55.50.30">
    <property type="match status" value="1"/>
</dbReference>
<dbReference type="Pfam" id="PF07715">
    <property type="entry name" value="Plug"/>
    <property type="match status" value="1"/>
</dbReference>
<feature type="domain" description="TonB-dependent receptor plug" evidence="2">
    <location>
        <begin position="124"/>
        <end position="222"/>
    </location>
</feature>
<comment type="caution">
    <text evidence="3">The sequence shown here is derived from an EMBL/GenBank/DDBJ whole genome shotgun (WGS) entry which is preliminary data.</text>
</comment>
<name>A0ABN0WLJ7_9ALTE</name>
<accession>A0ABN0WLJ7</accession>
<dbReference type="InterPro" id="IPR037066">
    <property type="entry name" value="Plug_dom_sf"/>
</dbReference>
<sequence>MQVALAAGSFEQAISQISALFNANILYPAGLLSQQQTPAINGQYNFRQALALLLSEQPVQVQWLNAQSVILTATTQDKQPRSDVSPQQSAQAMDEIIVTGTRVAARTRYDSMSAIDILTTPDGTGSQDLLNTLAFYLPSFTAFRLPLNDGRIFNRSFGLRGLNSDHTLILVNGKRRHRSAFVETEDGHPIDLSKIPSNAIKRIEVMRDGASAQYGSDALAGVINVILEDGEQSAGFAQYGQYFQGDGVNWRGGMRLGWQDTNEDFSMLSLSGYRNAPTSRGTQPQDARIFAQQHPELKVPDPVQRWGLPEQEGLQLAQPGYQSGLSTQQPVSGFQPVGYLSGRLYPQIWSARVGCVGAYWYQHPG</sequence>
<keyword evidence="1" id="KW-1134">Transmembrane beta strand</keyword>
<dbReference type="InterPro" id="IPR012910">
    <property type="entry name" value="Plug_dom"/>
</dbReference>
<keyword evidence="4" id="KW-1185">Reference proteome</keyword>
<evidence type="ECO:0000256" key="1">
    <source>
        <dbReference type="PROSITE-ProRule" id="PRU01360"/>
    </source>
</evidence>
<comment type="subcellular location">
    <subcellularLocation>
        <location evidence="1">Cell outer membrane</location>
        <topology evidence="1">Multi-pass membrane protein</topology>
    </subcellularLocation>
</comment>
<evidence type="ECO:0000259" key="2">
    <source>
        <dbReference type="Pfam" id="PF07715"/>
    </source>
</evidence>
<comment type="similarity">
    <text evidence="1">Belongs to the TonB-dependent receptor family.</text>
</comment>
<evidence type="ECO:0000313" key="3">
    <source>
        <dbReference type="EMBL" id="GAA0341273.1"/>
    </source>
</evidence>
<evidence type="ECO:0000313" key="4">
    <source>
        <dbReference type="Proteomes" id="UP001501757"/>
    </source>
</evidence>